<dbReference type="RefSeq" id="WP_087042447.1">
    <property type="nucleotide sequence ID" value="NZ_FCOB02000001.1"/>
</dbReference>
<evidence type="ECO:0000259" key="5">
    <source>
        <dbReference type="SMART" id="SM00062"/>
    </source>
</evidence>
<dbReference type="InterPro" id="IPR051455">
    <property type="entry name" value="Bact_solute-bind_prot3"/>
</dbReference>
<dbReference type="AlphaFoldDB" id="A0A157Z725"/>
<reference evidence="6" key="1">
    <citation type="submission" date="2016-01" db="EMBL/GenBank/DDBJ databases">
        <authorList>
            <person name="Peeters C."/>
        </authorList>
    </citation>
    <scope>NUCLEOTIDE SEQUENCE [LARGE SCALE GENOMIC DNA]</scope>
    <source>
        <strain evidence="6">LMG 29326</strain>
    </source>
</reference>
<gene>
    <name evidence="6" type="ORF">AWB83_00263</name>
</gene>
<evidence type="ECO:0000256" key="3">
    <source>
        <dbReference type="ARBA" id="ARBA00022729"/>
    </source>
</evidence>
<dbReference type="GO" id="GO:0030288">
    <property type="term" value="C:outer membrane-bounded periplasmic space"/>
    <property type="evidence" value="ECO:0007669"/>
    <property type="project" value="TreeGrafter"/>
</dbReference>
<feature type="domain" description="Solute-binding protein family 3/N-terminal" evidence="5">
    <location>
        <begin position="68"/>
        <end position="300"/>
    </location>
</feature>
<dbReference type="GO" id="GO:0006865">
    <property type="term" value="P:amino acid transport"/>
    <property type="evidence" value="ECO:0007669"/>
    <property type="project" value="TreeGrafter"/>
</dbReference>
<accession>A0A157Z725</accession>
<dbReference type="GO" id="GO:0005576">
    <property type="term" value="C:extracellular region"/>
    <property type="evidence" value="ECO:0007669"/>
    <property type="project" value="TreeGrafter"/>
</dbReference>
<name>A0A157Z725_9BURK</name>
<keyword evidence="3 4" id="KW-0732">Signal</keyword>
<keyword evidence="2" id="KW-0813">Transport</keyword>
<protein>
    <submittedName>
        <fullName evidence="6">Glutamate/aspartate periplasmic binding protein</fullName>
    </submittedName>
</protein>
<evidence type="ECO:0000313" key="6">
    <source>
        <dbReference type="EMBL" id="SAK41315.1"/>
    </source>
</evidence>
<feature type="signal peptide" evidence="4">
    <location>
        <begin position="1"/>
        <end position="32"/>
    </location>
</feature>
<comment type="similarity">
    <text evidence="1">Belongs to the bacterial solute-binding protein 3 family.</text>
</comment>
<dbReference type="CDD" id="cd13688">
    <property type="entry name" value="PBP2_GltI_DEBP"/>
    <property type="match status" value="1"/>
</dbReference>
<dbReference type="STRING" id="1777144.AWB83_00263"/>
<organism evidence="6 7">
    <name type="scientific">Caballeronia ptereochthonis</name>
    <dbReference type="NCBI Taxonomy" id="1777144"/>
    <lineage>
        <taxon>Bacteria</taxon>
        <taxon>Pseudomonadati</taxon>
        <taxon>Pseudomonadota</taxon>
        <taxon>Betaproteobacteria</taxon>
        <taxon>Burkholderiales</taxon>
        <taxon>Burkholderiaceae</taxon>
        <taxon>Caballeronia</taxon>
    </lineage>
</organism>
<comment type="caution">
    <text evidence="6">The sequence shown here is derived from an EMBL/GenBank/DDBJ whole genome shotgun (WGS) entry which is preliminary data.</text>
</comment>
<dbReference type="EMBL" id="FCOB02000001">
    <property type="protein sequence ID" value="SAK41315.1"/>
    <property type="molecule type" value="Genomic_DNA"/>
</dbReference>
<feature type="chain" id="PRO_5007618951" evidence="4">
    <location>
        <begin position="33"/>
        <end position="329"/>
    </location>
</feature>
<dbReference type="OrthoDB" id="7240770at2"/>
<dbReference type="SMART" id="SM00062">
    <property type="entry name" value="PBPb"/>
    <property type="match status" value="1"/>
</dbReference>
<dbReference type="PANTHER" id="PTHR30085">
    <property type="entry name" value="AMINO ACID ABC TRANSPORTER PERMEASE"/>
    <property type="match status" value="1"/>
</dbReference>
<proteinExistence type="inferred from homology"/>
<dbReference type="SUPFAM" id="SSF53850">
    <property type="entry name" value="Periplasmic binding protein-like II"/>
    <property type="match status" value="1"/>
</dbReference>
<evidence type="ECO:0000256" key="2">
    <source>
        <dbReference type="ARBA" id="ARBA00022448"/>
    </source>
</evidence>
<dbReference type="PANTHER" id="PTHR30085:SF2">
    <property type="entry name" value="GLUTAMATE_ASPARTATE IMPORT SOLUTE-BINDING PROTEIN"/>
    <property type="match status" value="1"/>
</dbReference>
<dbReference type="InterPro" id="IPR001638">
    <property type="entry name" value="Solute-binding_3/MltF_N"/>
</dbReference>
<evidence type="ECO:0000256" key="4">
    <source>
        <dbReference type="SAM" id="SignalP"/>
    </source>
</evidence>
<keyword evidence="7" id="KW-1185">Reference proteome</keyword>
<dbReference type="Pfam" id="PF00497">
    <property type="entry name" value="SBP_bac_3"/>
    <property type="match status" value="1"/>
</dbReference>
<sequence>MKPPHSFAHRSRAQRSAALSACCALASSLALASADARAATAGELATAQSAVDQMPPSATLRKIVENGAIVLGTRESSVPFSYTVKQQPVGYSYDIALKVVDEIKKRLNMPNLAVKNVQVTSANRISYVVNNQVDLECGSTAHVADRDPLVAFSNSFFQYGIRMAVKKKSGIRDYSDLANKTVATTAGTSDERMLRQMSIDRKLNLRIISARDHAEGFAALKSDRAVAFVMDDPLLYGKIAQEGAARNEYTVTGTSLANEAYGCMMRKGDPVFKRIVDDVIAGMQRSGEAAKLYDTWFMRPIPPDGVNLQFPMSPEMKALFANPNDRTPD</sequence>
<dbReference type="Proteomes" id="UP000054978">
    <property type="component" value="Unassembled WGS sequence"/>
</dbReference>
<evidence type="ECO:0000313" key="7">
    <source>
        <dbReference type="Proteomes" id="UP000054978"/>
    </source>
</evidence>
<evidence type="ECO:0000256" key="1">
    <source>
        <dbReference type="ARBA" id="ARBA00010333"/>
    </source>
</evidence>
<dbReference type="Gene3D" id="3.40.190.10">
    <property type="entry name" value="Periplasmic binding protein-like II"/>
    <property type="match status" value="2"/>
</dbReference>